<feature type="compositionally biased region" description="Polar residues" evidence="1">
    <location>
        <begin position="91"/>
        <end position="103"/>
    </location>
</feature>
<dbReference type="AlphaFoldDB" id="A0A164PCD1"/>
<organism evidence="2 3">
    <name type="scientific">Sistotremastrum niveocremeum HHB9708</name>
    <dbReference type="NCBI Taxonomy" id="1314777"/>
    <lineage>
        <taxon>Eukaryota</taxon>
        <taxon>Fungi</taxon>
        <taxon>Dikarya</taxon>
        <taxon>Basidiomycota</taxon>
        <taxon>Agaricomycotina</taxon>
        <taxon>Agaricomycetes</taxon>
        <taxon>Sistotremastrales</taxon>
        <taxon>Sistotremastraceae</taxon>
        <taxon>Sertulicium</taxon>
        <taxon>Sertulicium niveocremeum</taxon>
    </lineage>
</organism>
<feature type="region of interest" description="Disordered" evidence="1">
    <location>
        <begin position="32"/>
        <end position="128"/>
    </location>
</feature>
<reference evidence="2 3" key="1">
    <citation type="journal article" date="2016" name="Mol. Biol. Evol.">
        <title>Comparative Genomics of Early-Diverging Mushroom-Forming Fungi Provides Insights into the Origins of Lignocellulose Decay Capabilities.</title>
        <authorList>
            <person name="Nagy L.G."/>
            <person name="Riley R."/>
            <person name="Tritt A."/>
            <person name="Adam C."/>
            <person name="Daum C."/>
            <person name="Floudas D."/>
            <person name="Sun H."/>
            <person name="Yadav J.S."/>
            <person name="Pangilinan J."/>
            <person name="Larsson K.H."/>
            <person name="Matsuura K."/>
            <person name="Barry K."/>
            <person name="Labutti K."/>
            <person name="Kuo R."/>
            <person name="Ohm R.A."/>
            <person name="Bhattacharya S.S."/>
            <person name="Shirouzu T."/>
            <person name="Yoshinaga Y."/>
            <person name="Martin F.M."/>
            <person name="Grigoriev I.V."/>
            <person name="Hibbett D.S."/>
        </authorList>
    </citation>
    <scope>NUCLEOTIDE SEQUENCE [LARGE SCALE GENOMIC DNA]</scope>
    <source>
        <strain evidence="2 3">HHB9708</strain>
    </source>
</reference>
<keyword evidence="3" id="KW-1185">Reference proteome</keyword>
<name>A0A164PCD1_9AGAM</name>
<evidence type="ECO:0000313" key="2">
    <source>
        <dbReference type="EMBL" id="KZS88585.1"/>
    </source>
</evidence>
<accession>A0A164PCD1</accession>
<proteinExistence type="predicted"/>
<evidence type="ECO:0000313" key="3">
    <source>
        <dbReference type="Proteomes" id="UP000076722"/>
    </source>
</evidence>
<dbReference type="EMBL" id="KV419435">
    <property type="protein sequence ID" value="KZS88585.1"/>
    <property type="molecule type" value="Genomic_DNA"/>
</dbReference>
<feature type="compositionally biased region" description="Basic residues" evidence="1">
    <location>
        <begin position="36"/>
        <end position="47"/>
    </location>
</feature>
<gene>
    <name evidence="2" type="ORF">SISNIDRAFT_490011</name>
</gene>
<sequence>MNNSTSTLIDLTEDDIEVAQYFRNVTLDAGTTAQTRRQRGTRIRLHHSMPVSTASTSSTEPQSAPIETSESTDPDVPSASHVETRVLTSVPLDTQTSDSTKPLSSRAPYPDPQRPRPQSWPLGREKSMPTKFLCSGAHVDRNNSQRAHFESGDQTCDEGTELEDMALNDITHDSDAFSLETEFRGAGGFSDDDEDEDDQWEEYDHEFNNNKRKRLNVLVKRARDGFGWMKKGSLKLTLRTRKGKRRDWIGKRKRDV</sequence>
<evidence type="ECO:0000256" key="1">
    <source>
        <dbReference type="SAM" id="MobiDB-lite"/>
    </source>
</evidence>
<dbReference type="Proteomes" id="UP000076722">
    <property type="component" value="Unassembled WGS sequence"/>
</dbReference>
<protein>
    <submittedName>
        <fullName evidence="2">Uncharacterized protein</fullName>
    </submittedName>
</protein>
<feature type="compositionally biased region" description="Polar residues" evidence="1">
    <location>
        <begin position="50"/>
        <end position="71"/>
    </location>
</feature>